<organism evidence="2 3">
    <name type="scientific">Sphaerisporangium flaviroseum</name>
    <dbReference type="NCBI Taxonomy" id="509199"/>
    <lineage>
        <taxon>Bacteria</taxon>
        <taxon>Bacillati</taxon>
        <taxon>Actinomycetota</taxon>
        <taxon>Actinomycetes</taxon>
        <taxon>Streptosporangiales</taxon>
        <taxon>Streptosporangiaceae</taxon>
        <taxon>Sphaerisporangium</taxon>
    </lineage>
</organism>
<keyword evidence="3" id="KW-1185">Reference proteome</keyword>
<name>A0ABP7HHG5_9ACTN</name>
<evidence type="ECO:0000313" key="3">
    <source>
        <dbReference type="Proteomes" id="UP001500888"/>
    </source>
</evidence>
<evidence type="ECO:0000313" key="2">
    <source>
        <dbReference type="EMBL" id="GAA3790580.1"/>
    </source>
</evidence>
<proteinExistence type="predicted"/>
<dbReference type="Proteomes" id="UP001500888">
    <property type="component" value="Unassembled WGS sequence"/>
</dbReference>
<reference evidence="3" key="1">
    <citation type="journal article" date="2019" name="Int. J. Syst. Evol. Microbiol.">
        <title>The Global Catalogue of Microorganisms (GCM) 10K type strain sequencing project: providing services to taxonomists for standard genome sequencing and annotation.</title>
        <authorList>
            <consortium name="The Broad Institute Genomics Platform"/>
            <consortium name="The Broad Institute Genome Sequencing Center for Infectious Disease"/>
            <person name="Wu L."/>
            <person name="Ma J."/>
        </authorList>
    </citation>
    <scope>NUCLEOTIDE SEQUENCE [LARGE SCALE GENOMIC DNA]</scope>
    <source>
        <strain evidence="3">JCM 16908</strain>
    </source>
</reference>
<accession>A0ABP7HHG5</accession>
<evidence type="ECO:0000256" key="1">
    <source>
        <dbReference type="SAM" id="MobiDB-lite"/>
    </source>
</evidence>
<gene>
    <name evidence="2" type="ORF">GCM10022226_07020</name>
</gene>
<sequence>MRTARWATISVSGPSCTQYSGASTAKIGEKCSPSWMKSMPWPIVTPRSGLVGAPNEAKPRTAWSKSVRSRLVARYRSNLTRPSSAETPVEARTMAVTAITCRVRVEGLSAAVTTSRARPGTATRNSAAPTP</sequence>
<feature type="region of interest" description="Disordered" evidence="1">
    <location>
        <begin position="110"/>
        <end position="131"/>
    </location>
</feature>
<feature type="compositionally biased region" description="Polar residues" evidence="1">
    <location>
        <begin position="111"/>
        <end position="131"/>
    </location>
</feature>
<comment type="caution">
    <text evidence="2">The sequence shown here is derived from an EMBL/GenBank/DDBJ whole genome shotgun (WGS) entry which is preliminary data.</text>
</comment>
<dbReference type="EMBL" id="BAAAZR010000001">
    <property type="protein sequence ID" value="GAA3790580.1"/>
    <property type="molecule type" value="Genomic_DNA"/>
</dbReference>
<protein>
    <submittedName>
        <fullName evidence="2">Uncharacterized protein</fullName>
    </submittedName>
</protein>